<dbReference type="CDD" id="cd00448">
    <property type="entry name" value="YjgF_YER057c_UK114_family"/>
    <property type="match status" value="1"/>
</dbReference>
<dbReference type="PATRIC" id="fig|907238.3.peg.958"/>
<dbReference type="SUPFAM" id="SSF55298">
    <property type="entry name" value="YjgF-like"/>
    <property type="match status" value="1"/>
</dbReference>
<organism evidence="2 3">
    <name type="scientific">Helicobacter pylori (strain India7)</name>
    <dbReference type="NCBI Taxonomy" id="907238"/>
    <lineage>
        <taxon>Bacteria</taxon>
        <taxon>Pseudomonadati</taxon>
        <taxon>Campylobacterota</taxon>
        <taxon>Epsilonproteobacteria</taxon>
        <taxon>Campylobacterales</taxon>
        <taxon>Helicobacteraceae</taxon>
        <taxon>Helicobacter</taxon>
    </lineage>
</organism>
<evidence type="ECO:0000313" key="2">
    <source>
        <dbReference type="EMBL" id="ADU80182.1"/>
    </source>
</evidence>
<accession>E8QGS0</accession>
<dbReference type="FunFam" id="3.30.1330.40:FF:000001">
    <property type="entry name" value="L-PSP family endoribonuclease"/>
    <property type="match status" value="1"/>
</dbReference>
<name>E8QGS0_HELP7</name>
<dbReference type="Gene3D" id="3.30.1330.40">
    <property type="entry name" value="RutC-like"/>
    <property type="match status" value="1"/>
</dbReference>
<comment type="similarity">
    <text evidence="1">Belongs to the RutC family.</text>
</comment>
<dbReference type="PANTHER" id="PTHR11803">
    <property type="entry name" value="2-IMINOBUTANOATE/2-IMINOPROPANOATE DEAMINASE RIDA"/>
    <property type="match status" value="1"/>
</dbReference>
<evidence type="ECO:0000256" key="1">
    <source>
        <dbReference type="ARBA" id="ARBA00010552"/>
    </source>
</evidence>
<dbReference type="KEGG" id="hpn:HPIN_04820"/>
<protein>
    <recommendedName>
        <fullName evidence="4">RidA family protein</fullName>
    </recommendedName>
</protein>
<dbReference type="Pfam" id="PF01042">
    <property type="entry name" value="Ribonuc_L-PSP"/>
    <property type="match status" value="1"/>
</dbReference>
<dbReference type="InterPro" id="IPR019897">
    <property type="entry name" value="RidA_CS"/>
</dbReference>
<reference evidence="3" key="1">
    <citation type="submission" date="2010-11" db="EMBL/GenBank/DDBJ databases">
        <title>Genome sequence of Helicobacter pylori strain India7.</title>
        <authorList>
            <person name="Kersulyte D."/>
            <person name="Mukhopadhyay A."/>
            <person name="Choudhury A."/>
            <person name="Nair G.B."/>
            <person name="Berg D.E."/>
        </authorList>
    </citation>
    <scope>NUCLEOTIDE SEQUENCE [LARGE SCALE GENOMIC DNA]</scope>
    <source>
        <strain evidence="3">India7</strain>
    </source>
</reference>
<dbReference type="PROSITE" id="PS01094">
    <property type="entry name" value="UPF0076"/>
    <property type="match status" value="1"/>
</dbReference>
<dbReference type="InterPro" id="IPR006175">
    <property type="entry name" value="YjgF/YER057c/UK114"/>
</dbReference>
<sequence>MKEVIHSTLAPKAIGPYSQAIATNDLVFVSGQLGIDASTGEFKGTDIHSQITQSMENIKAILKEAGLGMDSVVKTTILLKSLDDFAVVNEIYGSYFKEPYPARATFQVAKLPKDALVEIEAIAIK</sequence>
<dbReference type="EMBL" id="CP002331">
    <property type="protein sequence ID" value="ADU80182.1"/>
    <property type="molecule type" value="Genomic_DNA"/>
</dbReference>
<gene>
    <name evidence="2" type="ordered locus">HPIN_04820</name>
</gene>
<evidence type="ECO:0008006" key="4">
    <source>
        <dbReference type="Google" id="ProtNLM"/>
    </source>
</evidence>
<dbReference type="RefSeq" id="WP_000665803.1">
    <property type="nucleotide sequence ID" value="NC_017372.1"/>
</dbReference>
<dbReference type="InterPro" id="IPR006056">
    <property type="entry name" value="RidA"/>
</dbReference>
<dbReference type="HOGENOM" id="CLU_100715_7_1_7"/>
<evidence type="ECO:0000313" key="3">
    <source>
        <dbReference type="Proteomes" id="UP000009059"/>
    </source>
</evidence>
<dbReference type="NCBIfam" id="TIGR00004">
    <property type="entry name" value="Rid family detoxifying hydrolase"/>
    <property type="match status" value="1"/>
</dbReference>
<dbReference type="PANTHER" id="PTHR11803:SF39">
    <property type="entry name" value="2-IMINOBUTANOATE_2-IMINOPROPANOATE DEAMINASE"/>
    <property type="match status" value="1"/>
</dbReference>
<proteinExistence type="inferred from homology"/>
<dbReference type="Proteomes" id="UP000009059">
    <property type="component" value="Chromosome"/>
</dbReference>
<dbReference type="GO" id="GO:0019239">
    <property type="term" value="F:deaminase activity"/>
    <property type="evidence" value="ECO:0007669"/>
    <property type="project" value="TreeGrafter"/>
</dbReference>
<dbReference type="InterPro" id="IPR035959">
    <property type="entry name" value="RutC-like_sf"/>
</dbReference>
<dbReference type="GO" id="GO:0005829">
    <property type="term" value="C:cytosol"/>
    <property type="evidence" value="ECO:0007669"/>
    <property type="project" value="TreeGrafter"/>
</dbReference>
<dbReference type="AlphaFoldDB" id="E8QGS0"/>